<reference evidence="4" key="1">
    <citation type="submission" date="2020-09" db="EMBL/GenBank/DDBJ databases">
        <title>Taishania pollutisoli gen. nov., sp. nov., Isolated from Tetrabromobisphenol A-Contaminated Soil.</title>
        <authorList>
            <person name="Chen Q."/>
        </authorList>
    </citation>
    <scope>NUCLEOTIDE SEQUENCE</scope>
    <source>
        <strain evidence="4">CZZ-1</strain>
    </source>
</reference>
<dbReference type="GO" id="GO:0005975">
    <property type="term" value="P:carbohydrate metabolic process"/>
    <property type="evidence" value="ECO:0007669"/>
    <property type="project" value="InterPro"/>
</dbReference>
<dbReference type="Pfam" id="PF01522">
    <property type="entry name" value="Polysacc_deac_1"/>
    <property type="match status" value="1"/>
</dbReference>
<dbReference type="PANTHER" id="PTHR10587:SF133">
    <property type="entry name" value="CHITIN DEACETYLASE 1-RELATED"/>
    <property type="match status" value="1"/>
</dbReference>
<dbReference type="RefSeq" id="WP_216714604.1">
    <property type="nucleotide sequence ID" value="NZ_JACVEL010000011.1"/>
</dbReference>
<evidence type="ECO:0000259" key="3">
    <source>
        <dbReference type="Pfam" id="PF01522"/>
    </source>
</evidence>
<dbReference type="EMBL" id="JACVEL010000011">
    <property type="protein sequence ID" value="MBC9813516.1"/>
    <property type="molecule type" value="Genomic_DNA"/>
</dbReference>
<keyword evidence="5" id="KW-1185">Reference proteome</keyword>
<dbReference type="GO" id="GO:0016020">
    <property type="term" value="C:membrane"/>
    <property type="evidence" value="ECO:0007669"/>
    <property type="project" value="TreeGrafter"/>
</dbReference>
<dbReference type="InterPro" id="IPR050248">
    <property type="entry name" value="Polysacc_deacetylase_ArnD"/>
</dbReference>
<sequence>MTIVVIHSFRTRILSVLLLFFSSLPGFSQKQVAITMDDIEQRNAYLPEDFKATMLDTIIALDLPVMIFISEGRLFADDSVKRFYNIERWVSNPLIHVGSHTYSHLYYSDTTFSFYTRDIERGLAVSAPIAHKYGKTIRSFRFPFNCLGKDSLQHHQMRDYFAKKGMTIAPFSVESEDWAYNTVYEHYLSKGDTINASATGHRYVTQTLAMFHYLEKICQFQYNRDVRQIYLCHDNLINEHYLPQIIRALRKEGYETISFDKALADPVYQSADHYYKKWGISWIYRYNYEQLKEFFKQEPNDAIYREYEELMNEKNK</sequence>
<evidence type="ECO:0000256" key="2">
    <source>
        <dbReference type="ARBA" id="ARBA00022801"/>
    </source>
</evidence>
<evidence type="ECO:0000313" key="4">
    <source>
        <dbReference type="EMBL" id="MBC9813516.1"/>
    </source>
</evidence>
<evidence type="ECO:0000256" key="1">
    <source>
        <dbReference type="ARBA" id="ARBA00022723"/>
    </source>
</evidence>
<organism evidence="4 5">
    <name type="scientific">Taishania pollutisoli</name>
    <dbReference type="NCBI Taxonomy" id="2766479"/>
    <lineage>
        <taxon>Bacteria</taxon>
        <taxon>Pseudomonadati</taxon>
        <taxon>Bacteroidota</taxon>
        <taxon>Flavobacteriia</taxon>
        <taxon>Flavobacteriales</taxon>
        <taxon>Crocinitomicaceae</taxon>
        <taxon>Taishania</taxon>
    </lineage>
</organism>
<dbReference type="InterPro" id="IPR002509">
    <property type="entry name" value="NODB_dom"/>
</dbReference>
<protein>
    <submittedName>
        <fullName evidence="4">Polysaccharide deacetylase family protein</fullName>
    </submittedName>
</protein>
<name>A0A8J6PAP9_9FLAO</name>
<dbReference type="GO" id="GO:0016810">
    <property type="term" value="F:hydrolase activity, acting on carbon-nitrogen (but not peptide) bonds"/>
    <property type="evidence" value="ECO:0007669"/>
    <property type="project" value="InterPro"/>
</dbReference>
<gene>
    <name evidence="4" type="ORF">H9Y05_13655</name>
</gene>
<keyword evidence="2" id="KW-0378">Hydrolase</keyword>
<dbReference type="InterPro" id="IPR011330">
    <property type="entry name" value="Glyco_hydro/deAcase_b/a-brl"/>
</dbReference>
<dbReference type="SUPFAM" id="SSF88713">
    <property type="entry name" value="Glycoside hydrolase/deacetylase"/>
    <property type="match status" value="1"/>
</dbReference>
<feature type="domain" description="NodB homology" evidence="3">
    <location>
        <begin position="28"/>
        <end position="153"/>
    </location>
</feature>
<accession>A0A8J6PAP9</accession>
<dbReference type="Gene3D" id="3.20.20.370">
    <property type="entry name" value="Glycoside hydrolase/deacetylase"/>
    <property type="match status" value="1"/>
</dbReference>
<comment type="caution">
    <text evidence="4">The sequence shown here is derived from an EMBL/GenBank/DDBJ whole genome shotgun (WGS) entry which is preliminary data.</text>
</comment>
<dbReference type="Proteomes" id="UP000652681">
    <property type="component" value="Unassembled WGS sequence"/>
</dbReference>
<proteinExistence type="predicted"/>
<evidence type="ECO:0000313" key="5">
    <source>
        <dbReference type="Proteomes" id="UP000652681"/>
    </source>
</evidence>
<keyword evidence="1" id="KW-0479">Metal-binding</keyword>
<dbReference type="PANTHER" id="PTHR10587">
    <property type="entry name" value="GLYCOSYL TRANSFERASE-RELATED"/>
    <property type="match status" value="1"/>
</dbReference>
<dbReference type="GO" id="GO:0046872">
    <property type="term" value="F:metal ion binding"/>
    <property type="evidence" value="ECO:0007669"/>
    <property type="project" value="UniProtKB-KW"/>
</dbReference>
<dbReference type="AlphaFoldDB" id="A0A8J6PAP9"/>